<feature type="region of interest" description="Disordered" evidence="1">
    <location>
        <begin position="33"/>
        <end position="56"/>
    </location>
</feature>
<feature type="compositionally biased region" description="Basic and acidic residues" evidence="1">
    <location>
        <begin position="45"/>
        <end position="56"/>
    </location>
</feature>
<reference evidence="2" key="1">
    <citation type="submission" date="2013-11" db="EMBL/GenBank/DDBJ databases">
        <title>Comparative genomics of Ignicoccus.</title>
        <authorList>
            <person name="Podar M."/>
        </authorList>
    </citation>
    <scope>NUCLEOTIDE SEQUENCE</scope>
    <source>
        <strain evidence="2">DSM 13166</strain>
    </source>
</reference>
<accession>A0A977PKN2</accession>
<feature type="compositionally biased region" description="Polar residues" evidence="1">
    <location>
        <begin position="34"/>
        <end position="44"/>
    </location>
</feature>
<sequence>MEFLENRDIIVAGEEIRIESLLLAETRKGKARISSYSTTLSPNTEGKEIERSDVLE</sequence>
<dbReference type="KEGG" id="ipc:IPA_02195"/>
<organism evidence="2 3">
    <name type="scientific">Ignicoccus pacificus DSM 13166</name>
    <dbReference type="NCBI Taxonomy" id="940294"/>
    <lineage>
        <taxon>Archaea</taxon>
        <taxon>Thermoproteota</taxon>
        <taxon>Thermoprotei</taxon>
        <taxon>Desulfurococcales</taxon>
        <taxon>Desulfurococcaceae</taxon>
        <taxon>Ignicoccus</taxon>
    </lineage>
</organism>
<protein>
    <submittedName>
        <fullName evidence="2">Uncharacterized protein</fullName>
    </submittedName>
</protein>
<keyword evidence="3" id="KW-1185">Reference proteome</keyword>
<evidence type="ECO:0000256" key="1">
    <source>
        <dbReference type="SAM" id="MobiDB-lite"/>
    </source>
</evidence>
<dbReference type="Proteomes" id="UP001063698">
    <property type="component" value="Chromosome"/>
</dbReference>
<gene>
    <name evidence="2" type="ORF">IPA_02195</name>
</gene>
<evidence type="ECO:0000313" key="3">
    <source>
        <dbReference type="Proteomes" id="UP001063698"/>
    </source>
</evidence>
<dbReference type="EMBL" id="CP006868">
    <property type="protein sequence ID" value="UXD22158.1"/>
    <property type="molecule type" value="Genomic_DNA"/>
</dbReference>
<name>A0A977PKN2_9CREN</name>
<evidence type="ECO:0000313" key="2">
    <source>
        <dbReference type="EMBL" id="UXD22158.1"/>
    </source>
</evidence>
<proteinExistence type="predicted"/>
<dbReference type="AlphaFoldDB" id="A0A977PKN2"/>